<evidence type="ECO:0000256" key="1">
    <source>
        <dbReference type="SAM" id="MobiDB-lite"/>
    </source>
</evidence>
<dbReference type="EMBL" id="BKCJ010004109">
    <property type="protein sequence ID" value="GEU59078.1"/>
    <property type="molecule type" value="Genomic_DNA"/>
</dbReference>
<evidence type="ECO:0000313" key="2">
    <source>
        <dbReference type="EMBL" id="GEU59078.1"/>
    </source>
</evidence>
<dbReference type="AlphaFoldDB" id="A0A6L2LBD0"/>
<comment type="caution">
    <text evidence="2">The sequence shown here is derived from an EMBL/GenBank/DDBJ whole genome shotgun (WGS) entry which is preliminary data.</text>
</comment>
<feature type="compositionally biased region" description="Basic and acidic residues" evidence="1">
    <location>
        <begin position="53"/>
        <end position="77"/>
    </location>
</feature>
<feature type="compositionally biased region" description="Polar residues" evidence="1">
    <location>
        <begin position="211"/>
        <end position="231"/>
    </location>
</feature>
<accession>A0A6L2LBD0</accession>
<protein>
    <submittedName>
        <fullName evidence="2">Uncharacterized protein</fullName>
    </submittedName>
</protein>
<name>A0A6L2LBD0_TANCI</name>
<gene>
    <name evidence="2" type="ORF">Tci_031056</name>
</gene>
<reference evidence="2" key="1">
    <citation type="journal article" date="2019" name="Sci. Rep.">
        <title>Draft genome of Tanacetum cinerariifolium, the natural source of mosquito coil.</title>
        <authorList>
            <person name="Yamashiro T."/>
            <person name="Shiraishi A."/>
            <person name="Satake H."/>
            <person name="Nakayama K."/>
        </authorList>
    </citation>
    <scope>NUCLEOTIDE SEQUENCE</scope>
</reference>
<feature type="region of interest" description="Disordered" evidence="1">
    <location>
        <begin position="200"/>
        <end position="238"/>
    </location>
</feature>
<organism evidence="2">
    <name type="scientific">Tanacetum cinerariifolium</name>
    <name type="common">Dalmatian daisy</name>
    <name type="synonym">Chrysanthemum cinerariifolium</name>
    <dbReference type="NCBI Taxonomy" id="118510"/>
    <lineage>
        <taxon>Eukaryota</taxon>
        <taxon>Viridiplantae</taxon>
        <taxon>Streptophyta</taxon>
        <taxon>Embryophyta</taxon>
        <taxon>Tracheophyta</taxon>
        <taxon>Spermatophyta</taxon>
        <taxon>Magnoliopsida</taxon>
        <taxon>eudicotyledons</taxon>
        <taxon>Gunneridae</taxon>
        <taxon>Pentapetalae</taxon>
        <taxon>asterids</taxon>
        <taxon>campanulids</taxon>
        <taxon>Asterales</taxon>
        <taxon>Asteraceae</taxon>
        <taxon>Asteroideae</taxon>
        <taxon>Anthemideae</taxon>
        <taxon>Anthemidinae</taxon>
        <taxon>Tanacetum</taxon>
    </lineage>
</organism>
<feature type="compositionally biased region" description="Basic and acidic residues" evidence="1">
    <location>
        <begin position="1"/>
        <end position="41"/>
    </location>
</feature>
<proteinExistence type="predicted"/>
<feature type="region of interest" description="Disordered" evidence="1">
    <location>
        <begin position="1"/>
        <end position="77"/>
    </location>
</feature>
<sequence length="238" mass="27409">MESLRESILEKAKHKQEYDSRMNERQMQSKEGKVDSSKALDVDLVVTKSSGTESEKHNTSSRFRNDTHAEDADIKPGNDKESMVEVQLTAKNNVLAKEQQYFMQSEPIYDRYLLEKVDSNITPDSTNMGHREGEIDQNAKKCQVSCPLLAPSFDNMTTKFSNQSLENSSKESYGSNDMVHNYYQEEARKKTQDQNRILKPMKMPSARTHHTLNACTPKPRSNNQTSRNWPTSKRVRKR</sequence>